<dbReference type="PANTHER" id="PTHR11851:SF49">
    <property type="entry name" value="MITOCHONDRIAL-PROCESSING PEPTIDASE SUBUNIT ALPHA"/>
    <property type="match status" value="1"/>
</dbReference>
<feature type="domain" description="Peptidase M16 C-terminal" evidence="5">
    <location>
        <begin position="150"/>
        <end position="334"/>
    </location>
</feature>
<comment type="caution">
    <text evidence="6">The sequence shown here is derived from an EMBL/GenBank/DDBJ whole genome shotgun (WGS) entry which is preliminary data.</text>
</comment>
<evidence type="ECO:0000256" key="3">
    <source>
        <dbReference type="SAM" id="MobiDB-lite"/>
    </source>
</evidence>
<evidence type="ECO:0000256" key="1">
    <source>
        <dbReference type="ARBA" id="ARBA00007261"/>
    </source>
</evidence>
<evidence type="ECO:0000256" key="2">
    <source>
        <dbReference type="RuleBase" id="RU004447"/>
    </source>
</evidence>
<evidence type="ECO:0000313" key="6">
    <source>
        <dbReference type="EMBL" id="MYM20038.1"/>
    </source>
</evidence>
<dbReference type="AlphaFoldDB" id="A0A6N9H7I8"/>
<dbReference type="GO" id="GO:0046872">
    <property type="term" value="F:metal ion binding"/>
    <property type="evidence" value="ECO:0007669"/>
    <property type="project" value="InterPro"/>
</dbReference>
<protein>
    <submittedName>
        <fullName evidence="6">Insulinase family protein</fullName>
    </submittedName>
</protein>
<evidence type="ECO:0000259" key="4">
    <source>
        <dbReference type="Pfam" id="PF00675"/>
    </source>
</evidence>
<dbReference type="InterPro" id="IPR050361">
    <property type="entry name" value="MPP/UQCRC_Complex"/>
</dbReference>
<gene>
    <name evidence="6" type="ORF">GSY69_08690</name>
</gene>
<feature type="domain" description="Peptidase M16 N-terminal" evidence="4">
    <location>
        <begin position="8"/>
        <end position="142"/>
    </location>
</feature>
<dbReference type="InterPro" id="IPR001431">
    <property type="entry name" value="Pept_M16_Zn_BS"/>
</dbReference>
<name>A0A6N9H7I8_9MICO</name>
<dbReference type="PANTHER" id="PTHR11851">
    <property type="entry name" value="METALLOPROTEASE"/>
    <property type="match status" value="1"/>
</dbReference>
<proteinExistence type="inferred from homology"/>
<sequence length="406" mass="43530">MPGLASETVGVWADSGSRDESELTAGSTHFLEHMLFKGTRARTAAQIARTFDRIGGDSNAVTAKEFTCYYARCLVADLGSAVDVLWDMVLDPLLDPGEFERERGVILEELAMAADDPQDVLYEAFDELIYPGHPLGRPIGATKGRIRALDHATLLAHYRGAYTADRLVFVAAGGAEHAEVVERVTTAIAQLRPALLAPPGPAEDQTRPRSARSRPAFSAGVRSIRRDTEQQGLLYGVDGVSAVSEDRFAFSVLQSLLGGGMSSRLFQSVREEHGLAYSVHCSSSQHADCGDFALYAGCAPESAQRVLELCDAEFRRLAEEAPDAEEVEEVAAQLAASTVLGLESTATRMNRLASAELYGIALRSPEEIVARVRAVSAQDVRALAEALYAGPKALATVGPRELTLPA</sequence>
<dbReference type="InterPro" id="IPR011765">
    <property type="entry name" value="Pept_M16_N"/>
</dbReference>
<dbReference type="EMBL" id="WWEQ01000033">
    <property type="protein sequence ID" value="MYM20038.1"/>
    <property type="molecule type" value="Genomic_DNA"/>
</dbReference>
<feature type="region of interest" description="Disordered" evidence="3">
    <location>
        <begin position="196"/>
        <end position="219"/>
    </location>
</feature>
<dbReference type="InterPro" id="IPR007863">
    <property type="entry name" value="Peptidase_M16_C"/>
</dbReference>
<evidence type="ECO:0000313" key="7">
    <source>
        <dbReference type="Proteomes" id="UP000469215"/>
    </source>
</evidence>
<dbReference type="InterPro" id="IPR011249">
    <property type="entry name" value="Metalloenz_LuxS/M16"/>
</dbReference>
<dbReference type="Proteomes" id="UP000469215">
    <property type="component" value="Unassembled WGS sequence"/>
</dbReference>
<keyword evidence="7" id="KW-1185">Reference proteome</keyword>
<reference evidence="6 7" key="1">
    <citation type="submission" date="2020-01" db="EMBL/GenBank/DDBJ databases">
        <authorList>
            <person name="Deng T."/>
        </authorList>
    </citation>
    <scope>NUCLEOTIDE SEQUENCE [LARGE SCALE GENOMIC DNA]</scope>
    <source>
        <strain evidence="6 7">5221</strain>
    </source>
</reference>
<dbReference type="Gene3D" id="3.30.830.10">
    <property type="entry name" value="Metalloenzyme, LuxS/M16 peptidase-like"/>
    <property type="match status" value="2"/>
</dbReference>
<dbReference type="Pfam" id="PF05193">
    <property type="entry name" value="Peptidase_M16_C"/>
    <property type="match status" value="1"/>
</dbReference>
<dbReference type="GO" id="GO:0006508">
    <property type="term" value="P:proteolysis"/>
    <property type="evidence" value="ECO:0007669"/>
    <property type="project" value="InterPro"/>
</dbReference>
<organism evidence="6 7">
    <name type="scientific">Brevibacterium rongguiense</name>
    <dbReference type="NCBI Taxonomy" id="2695267"/>
    <lineage>
        <taxon>Bacteria</taxon>
        <taxon>Bacillati</taxon>
        <taxon>Actinomycetota</taxon>
        <taxon>Actinomycetes</taxon>
        <taxon>Micrococcales</taxon>
        <taxon>Brevibacteriaceae</taxon>
        <taxon>Brevibacterium</taxon>
    </lineage>
</organism>
<dbReference type="PROSITE" id="PS00143">
    <property type="entry name" value="INSULINASE"/>
    <property type="match status" value="1"/>
</dbReference>
<evidence type="ECO:0000259" key="5">
    <source>
        <dbReference type="Pfam" id="PF05193"/>
    </source>
</evidence>
<dbReference type="GO" id="GO:0004222">
    <property type="term" value="F:metalloendopeptidase activity"/>
    <property type="evidence" value="ECO:0007669"/>
    <property type="project" value="InterPro"/>
</dbReference>
<dbReference type="Pfam" id="PF00675">
    <property type="entry name" value="Peptidase_M16"/>
    <property type="match status" value="1"/>
</dbReference>
<comment type="similarity">
    <text evidence="1 2">Belongs to the peptidase M16 family.</text>
</comment>
<dbReference type="SUPFAM" id="SSF63411">
    <property type="entry name" value="LuxS/MPP-like metallohydrolase"/>
    <property type="match status" value="2"/>
</dbReference>
<accession>A0A6N9H7I8</accession>